<dbReference type="InterPro" id="IPR052509">
    <property type="entry name" value="Metal_resp_DNA-bind_regulator"/>
</dbReference>
<reference evidence="2 3" key="1">
    <citation type="submission" date="2015-04" db="EMBL/GenBank/DDBJ databases">
        <title>Microcin producing Clostridium sp. JC272T.</title>
        <authorList>
            <person name="Jyothsna T."/>
            <person name="Sasikala C."/>
            <person name="Ramana C."/>
        </authorList>
    </citation>
    <scope>NUCLEOTIDE SEQUENCE [LARGE SCALE GENOMIC DNA]</scope>
    <source>
        <strain evidence="2 3">JC272</strain>
    </source>
</reference>
<dbReference type="Proteomes" id="UP000034407">
    <property type="component" value="Unassembled WGS sequence"/>
</dbReference>
<comment type="caution">
    <text evidence="2">The sequence shown here is derived from an EMBL/GenBank/DDBJ whole genome shotgun (WGS) entry which is preliminary data.</text>
</comment>
<organism evidence="2 3">
    <name type="scientific">Paraclostridium benzoelyticum</name>
    <dbReference type="NCBI Taxonomy" id="1629550"/>
    <lineage>
        <taxon>Bacteria</taxon>
        <taxon>Bacillati</taxon>
        <taxon>Bacillota</taxon>
        <taxon>Clostridia</taxon>
        <taxon>Peptostreptococcales</taxon>
        <taxon>Peptostreptococcaceae</taxon>
        <taxon>Paraclostridium</taxon>
    </lineage>
</organism>
<dbReference type="Gene3D" id="1.10.10.10">
    <property type="entry name" value="Winged helix-like DNA-binding domain superfamily/Winged helix DNA-binding domain"/>
    <property type="match status" value="1"/>
</dbReference>
<dbReference type="InterPro" id="IPR036388">
    <property type="entry name" value="WH-like_DNA-bd_sf"/>
</dbReference>
<gene>
    <name evidence="2" type="ORF">VN21_05100</name>
</gene>
<dbReference type="EMBL" id="LBBT01000117">
    <property type="protein sequence ID" value="KKY02090.1"/>
    <property type="molecule type" value="Genomic_DNA"/>
</dbReference>
<feature type="domain" description="Transcription regulator PadR N-terminal" evidence="1">
    <location>
        <begin position="21"/>
        <end position="82"/>
    </location>
</feature>
<dbReference type="SUPFAM" id="SSF46785">
    <property type="entry name" value="Winged helix' DNA-binding domain"/>
    <property type="match status" value="1"/>
</dbReference>
<name>A0A0M3DHL8_9FIRM</name>
<evidence type="ECO:0000313" key="2">
    <source>
        <dbReference type="EMBL" id="KKY02090.1"/>
    </source>
</evidence>
<evidence type="ECO:0000259" key="1">
    <source>
        <dbReference type="Pfam" id="PF03551"/>
    </source>
</evidence>
<dbReference type="RefSeq" id="WP_046822349.1">
    <property type="nucleotide sequence ID" value="NZ_JBCLWQ010000004.1"/>
</dbReference>
<sequence>MKDNVKGGALTEVTLYILLALYNPNHGYGIMQFAEEKTNGRLILGAGTLYGAINTLVDKKWIQLVSEEKKKKNYLITGLGKEIVSKELKRLNDVLKLANQIVK</sequence>
<dbReference type="InterPro" id="IPR005149">
    <property type="entry name" value="Tscrpt_reg_PadR_N"/>
</dbReference>
<dbReference type="Pfam" id="PF03551">
    <property type="entry name" value="PadR"/>
    <property type="match status" value="1"/>
</dbReference>
<dbReference type="PANTHER" id="PTHR33169">
    <property type="entry name" value="PADR-FAMILY TRANSCRIPTIONAL REGULATOR"/>
    <property type="match status" value="1"/>
</dbReference>
<evidence type="ECO:0000313" key="3">
    <source>
        <dbReference type="Proteomes" id="UP000034407"/>
    </source>
</evidence>
<dbReference type="PATRIC" id="fig|1629550.3.peg.498"/>
<proteinExistence type="predicted"/>
<accession>A0A0M3DHL8</accession>
<protein>
    <submittedName>
        <fullName evidence="2">PadR family transcriptional regulator</fullName>
    </submittedName>
</protein>
<dbReference type="InterPro" id="IPR036390">
    <property type="entry name" value="WH_DNA-bd_sf"/>
</dbReference>
<dbReference type="AlphaFoldDB" id="A0A0M3DHL8"/>
<keyword evidence="3" id="KW-1185">Reference proteome</keyword>
<dbReference type="PANTHER" id="PTHR33169:SF13">
    <property type="entry name" value="PADR-FAMILY TRANSCRIPTIONAL REGULATOR"/>
    <property type="match status" value="1"/>
</dbReference>
<dbReference type="OrthoDB" id="9814826at2"/>